<feature type="compositionally biased region" description="Basic and acidic residues" evidence="1">
    <location>
        <begin position="23"/>
        <end position="55"/>
    </location>
</feature>
<keyword evidence="2" id="KW-0946">Virion</keyword>
<proteinExistence type="predicted"/>
<reference evidence="3" key="1">
    <citation type="submission" date="2016-10" db="EMBL/GenBank/DDBJ databases">
        <authorList>
            <person name="Varghese N."/>
            <person name="Submissions S."/>
        </authorList>
    </citation>
    <scope>NUCLEOTIDE SEQUENCE [LARGE SCALE GENOMIC DNA]</scope>
    <source>
        <strain evidence="3">DSM 4771</strain>
    </source>
</reference>
<dbReference type="Proteomes" id="UP000199225">
    <property type="component" value="Unassembled WGS sequence"/>
</dbReference>
<feature type="region of interest" description="Disordered" evidence="1">
    <location>
        <begin position="1"/>
        <end position="55"/>
    </location>
</feature>
<evidence type="ECO:0000256" key="1">
    <source>
        <dbReference type="SAM" id="MobiDB-lite"/>
    </source>
</evidence>
<dbReference type="AlphaFoldDB" id="A0A1G8TUE0"/>
<evidence type="ECO:0000313" key="2">
    <source>
        <dbReference type="EMBL" id="SDJ45122.1"/>
    </source>
</evidence>
<dbReference type="STRING" id="86666.SAMN04490247_1973"/>
<organism evidence="2 3">
    <name type="scientific">Salimicrobium halophilum</name>
    <dbReference type="NCBI Taxonomy" id="86666"/>
    <lineage>
        <taxon>Bacteria</taxon>
        <taxon>Bacillati</taxon>
        <taxon>Bacillota</taxon>
        <taxon>Bacilli</taxon>
        <taxon>Bacillales</taxon>
        <taxon>Bacillaceae</taxon>
        <taxon>Salimicrobium</taxon>
    </lineage>
</organism>
<dbReference type="OrthoDB" id="2970540at2"/>
<dbReference type="RefSeq" id="WP_093193699.1">
    <property type="nucleotide sequence ID" value="NZ_FNEV01000005.1"/>
</dbReference>
<dbReference type="EMBL" id="FNEV01000005">
    <property type="protein sequence ID" value="SDJ45122.1"/>
    <property type="molecule type" value="Genomic_DNA"/>
</dbReference>
<protein>
    <submittedName>
        <fullName evidence="2">Spore coat protein CotO</fullName>
    </submittedName>
</protein>
<keyword evidence="3" id="KW-1185">Reference proteome</keyword>
<accession>A0A1G8TUE0</accession>
<keyword evidence="2" id="KW-0167">Capsid protein</keyword>
<dbReference type="InterPro" id="IPR025439">
    <property type="entry name" value="Spore_coat_CotO"/>
</dbReference>
<name>A0A1G8TUE0_9BACI</name>
<sequence length="126" mass="14798">MKQEGTYITRPKLYITQPPLPSIEKKGQETYRSSPEVKKEESGNDHAPGERRRRFQDMELEEKVNYFVTLPSQMPKMKCVVETKEKEIQGYVMSYDGTDVGMKTFRRPYHETVPFEEITSIRLLGF</sequence>
<gene>
    <name evidence="2" type="ORF">SAMN04490247_1973</name>
</gene>
<dbReference type="Pfam" id="PF14153">
    <property type="entry name" value="Spore_coat_CotO"/>
    <property type="match status" value="1"/>
</dbReference>
<evidence type="ECO:0000313" key="3">
    <source>
        <dbReference type="Proteomes" id="UP000199225"/>
    </source>
</evidence>